<evidence type="ECO:0000313" key="2">
    <source>
        <dbReference type="Proteomes" id="UP000007266"/>
    </source>
</evidence>
<gene>
    <name evidence="1" type="primary">GLEAN_10802</name>
    <name evidence="1" type="ORF">TcasGA2_TC010802</name>
</gene>
<dbReference type="Proteomes" id="UP000007266">
    <property type="component" value="Linkage group 1"/>
</dbReference>
<dbReference type="EMBL" id="KQ971307">
    <property type="protein sequence ID" value="EFA11267.1"/>
    <property type="molecule type" value="Genomic_DNA"/>
</dbReference>
<evidence type="ECO:0000313" key="1">
    <source>
        <dbReference type="EMBL" id="EFA11267.1"/>
    </source>
</evidence>
<keyword evidence="2" id="KW-1185">Reference proteome</keyword>
<reference evidence="1 2" key="1">
    <citation type="journal article" date="2008" name="Nature">
        <title>The genome of the model beetle and pest Tribolium castaneum.</title>
        <authorList>
            <consortium name="Tribolium Genome Sequencing Consortium"/>
            <person name="Richards S."/>
            <person name="Gibbs R.A."/>
            <person name="Weinstock G.M."/>
            <person name="Brown S.J."/>
            <person name="Denell R."/>
            <person name="Beeman R.W."/>
            <person name="Gibbs R."/>
            <person name="Beeman R.W."/>
            <person name="Brown S.J."/>
            <person name="Bucher G."/>
            <person name="Friedrich M."/>
            <person name="Grimmelikhuijzen C.J."/>
            <person name="Klingler M."/>
            <person name="Lorenzen M."/>
            <person name="Richards S."/>
            <person name="Roth S."/>
            <person name="Schroder R."/>
            <person name="Tautz D."/>
            <person name="Zdobnov E.M."/>
            <person name="Muzny D."/>
            <person name="Gibbs R.A."/>
            <person name="Weinstock G.M."/>
            <person name="Attaway T."/>
            <person name="Bell S."/>
            <person name="Buhay C.J."/>
            <person name="Chandrabose M.N."/>
            <person name="Chavez D."/>
            <person name="Clerk-Blankenburg K.P."/>
            <person name="Cree A."/>
            <person name="Dao M."/>
            <person name="Davis C."/>
            <person name="Chacko J."/>
            <person name="Dinh H."/>
            <person name="Dugan-Rocha S."/>
            <person name="Fowler G."/>
            <person name="Garner T.T."/>
            <person name="Garnes J."/>
            <person name="Gnirke A."/>
            <person name="Hawes A."/>
            <person name="Hernandez J."/>
            <person name="Hines S."/>
            <person name="Holder M."/>
            <person name="Hume J."/>
            <person name="Jhangiani S.N."/>
            <person name="Joshi V."/>
            <person name="Khan Z.M."/>
            <person name="Jackson L."/>
            <person name="Kovar C."/>
            <person name="Kowis A."/>
            <person name="Lee S."/>
            <person name="Lewis L.R."/>
            <person name="Margolis J."/>
            <person name="Morgan M."/>
            <person name="Nazareth L.V."/>
            <person name="Nguyen N."/>
            <person name="Okwuonu G."/>
            <person name="Parker D."/>
            <person name="Richards S."/>
            <person name="Ruiz S.J."/>
            <person name="Santibanez J."/>
            <person name="Savard J."/>
            <person name="Scherer S.E."/>
            <person name="Schneider B."/>
            <person name="Sodergren E."/>
            <person name="Tautz D."/>
            <person name="Vattahil S."/>
            <person name="Villasana D."/>
            <person name="White C.S."/>
            <person name="Wright R."/>
            <person name="Park Y."/>
            <person name="Beeman R.W."/>
            <person name="Lord J."/>
            <person name="Oppert B."/>
            <person name="Lorenzen M."/>
            <person name="Brown S."/>
            <person name="Wang L."/>
            <person name="Savard J."/>
            <person name="Tautz D."/>
            <person name="Richards S."/>
            <person name="Weinstock G."/>
            <person name="Gibbs R.A."/>
            <person name="Liu Y."/>
            <person name="Worley K."/>
            <person name="Weinstock G."/>
            <person name="Elsik C.G."/>
            <person name="Reese J.T."/>
            <person name="Elhaik E."/>
            <person name="Landan G."/>
            <person name="Graur D."/>
            <person name="Arensburger P."/>
            <person name="Atkinson P."/>
            <person name="Beeman R.W."/>
            <person name="Beidler J."/>
            <person name="Brown S.J."/>
            <person name="Demuth J.P."/>
            <person name="Drury D.W."/>
            <person name="Du Y.Z."/>
            <person name="Fujiwara H."/>
            <person name="Lorenzen M."/>
            <person name="Maselli V."/>
            <person name="Osanai M."/>
            <person name="Park Y."/>
            <person name="Robertson H.M."/>
            <person name="Tu Z."/>
            <person name="Wang J.J."/>
            <person name="Wang S."/>
            <person name="Richards S."/>
            <person name="Song H."/>
            <person name="Zhang L."/>
            <person name="Sodergren E."/>
            <person name="Werner D."/>
            <person name="Stanke M."/>
            <person name="Morgenstern B."/>
            <person name="Solovyev V."/>
            <person name="Kosarev P."/>
            <person name="Brown G."/>
            <person name="Chen H.C."/>
            <person name="Ermolaeva O."/>
            <person name="Hlavina W."/>
            <person name="Kapustin Y."/>
            <person name="Kiryutin B."/>
            <person name="Kitts P."/>
            <person name="Maglott D."/>
            <person name="Pruitt K."/>
            <person name="Sapojnikov V."/>
            <person name="Souvorov A."/>
            <person name="Mackey A.J."/>
            <person name="Waterhouse R.M."/>
            <person name="Wyder S."/>
            <person name="Zdobnov E.M."/>
            <person name="Zdobnov E.M."/>
            <person name="Wyder S."/>
            <person name="Kriventseva E.V."/>
            <person name="Kadowaki T."/>
            <person name="Bork P."/>
            <person name="Aranda M."/>
            <person name="Bao R."/>
            <person name="Beermann A."/>
            <person name="Berns N."/>
            <person name="Bolognesi R."/>
            <person name="Bonneton F."/>
            <person name="Bopp D."/>
            <person name="Brown S.J."/>
            <person name="Bucher G."/>
            <person name="Butts T."/>
            <person name="Chaumot A."/>
            <person name="Denell R.E."/>
            <person name="Ferrier D.E."/>
            <person name="Friedrich M."/>
            <person name="Gordon C.M."/>
            <person name="Jindra M."/>
            <person name="Klingler M."/>
            <person name="Lan Q."/>
            <person name="Lattorff H.M."/>
            <person name="Laudet V."/>
            <person name="von Levetsow C."/>
            <person name="Liu Z."/>
            <person name="Lutz R."/>
            <person name="Lynch J.A."/>
            <person name="da Fonseca R.N."/>
            <person name="Posnien N."/>
            <person name="Reuter R."/>
            <person name="Roth S."/>
            <person name="Savard J."/>
            <person name="Schinko J.B."/>
            <person name="Schmitt C."/>
            <person name="Schoppmeier M."/>
            <person name="Schroder R."/>
            <person name="Shippy T.D."/>
            <person name="Simonnet F."/>
            <person name="Marques-Souza H."/>
            <person name="Tautz D."/>
            <person name="Tomoyasu Y."/>
            <person name="Trauner J."/>
            <person name="Van der Zee M."/>
            <person name="Vervoort M."/>
            <person name="Wittkopp N."/>
            <person name="Wimmer E.A."/>
            <person name="Yang X."/>
            <person name="Jones A.K."/>
            <person name="Sattelle D.B."/>
            <person name="Ebert P.R."/>
            <person name="Nelson D."/>
            <person name="Scott J.G."/>
            <person name="Beeman R.W."/>
            <person name="Muthukrishnan S."/>
            <person name="Kramer K.J."/>
            <person name="Arakane Y."/>
            <person name="Beeman R.W."/>
            <person name="Zhu Q."/>
            <person name="Hogenkamp D."/>
            <person name="Dixit R."/>
            <person name="Oppert B."/>
            <person name="Jiang H."/>
            <person name="Zou Z."/>
            <person name="Marshall J."/>
            <person name="Elpidina E."/>
            <person name="Vinokurov K."/>
            <person name="Oppert C."/>
            <person name="Zou Z."/>
            <person name="Evans J."/>
            <person name="Lu Z."/>
            <person name="Zhao P."/>
            <person name="Sumathipala N."/>
            <person name="Altincicek B."/>
            <person name="Vilcinskas A."/>
            <person name="Williams M."/>
            <person name="Hultmark D."/>
            <person name="Hetru C."/>
            <person name="Jiang H."/>
            <person name="Grimmelikhuijzen C.J."/>
            <person name="Hauser F."/>
            <person name="Cazzamali G."/>
            <person name="Williamson M."/>
            <person name="Park Y."/>
            <person name="Li B."/>
            <person name="Tanaka Y."/>
            <person name="Predel R."/>
            <person name="Neupert S."/>
            <person name="Schachtner J."/>
            <person name="Verleyen P."/>
            <person name="Raible F."/>
            <person name="Bork P."/>
            <person name="Friedrich M."/>
            <person name="Walden K.K."/>
            <person name="Robertson H.M."/>
            <person name="Angeli S."/>
            <person name="Foret S."/>
            <person name="Bucher G."/>
            <person name="Schuetz S."/>
            <person name="Maleszka R."/>
            <person name="Wimmer E.A."/>
            <person name="Beeman R.W."/>
            <person name="Lorenzen M."/>
            <person name="Tomoyasu Y."/>
            <person name="Miller S.C."/>
            <person name="Grossmann D."/>
            <person name="Bucher G."/>
        </authorList>
    </citation>
    <scope>NUCLEOTIDE SEQUENCE [LARGE SCALE GENOMIC DNA]</scope>
    <source>
        <strain evidence="1 2">Georgia GA2</strain>
    </source>
</reference>
<proteinExistence type="predicted"/>
<protein>
    <submittedName>
        <fullName evidence="1">Uncharacterized protein</fullName>
    </submittedName>
</protein>
<dbReference type="AlphaFoldDB" id="D6W7K5"/>
<reference evidence="1 2" key="2">
    <citation type="journal article" date="2010" name="Nucleic Acids Res.">
        <title>BeetleBase in 2010: revisions to provide comprehensive genomic information for Tribolium castaneum.</title>
        <authorList>
            <person name="Kim H.S."/>
            <person name="Murphy T."/>
            <person name="Xia J."/>
            <person name="Caragea D."/>
            <person name="Park Y."/>
            <person name="Beeman R.W."/>
            <person name="Lorenzen M.D."/>
            <person name="Butcher S."/>
            <person name="Manak J.R."/>
            <person name="Brown S.J."/>
        </authorList>
    </citation>
    <scope>GENOME REANNOTATION</scope>
    <source>
        <strain evidence="1 2">Georgia GA2</strain>
    </source>
</reference>
<name>D6W7K5_TRICA</name>
<dbReference type="InParanoid" id="D6W7K5"/>
<organism evidence="1 2">
    <name type="scientific">Tribolium castaneum</name>
    <name type="common">Red flour beetle</name>
    <dbReference type="NCBI Taxonomy" id="7070"/>
    <lineage>
        <taxon>Eukaryota</taxon>
        <taxon>Metazoa</taxon>
        <taxon>Ecdysozoa</taxon>
        <taxon>Arthropoda</taxon>
        <taxon>Hexapoda</taxon>
        <taxon>Insecta</taxon>
        <taxon>Pterygota</taxon>
        <taxon>Neoptera</taxon>
        <taxon>Endopterygota</taxon>
        <taxon>Coleoptera</taxon>
        <taxon>Polyphaga</taxon>
        <taxon>Cucujiformia</taxon>
        <taxon>Tenebrionidae</taxon>
        <taxon>Tenebrionidae incertae sedis</taxon>
        <taxon>Tribolium</taxon>
    </lineage>
</organism>
<sequence length="57" mass="6693">MEWIQPLYPARRKTRGRSLYSYFGVRALDNTCLKRVIFGGELRDFLLHLGEDTGIYV</sequence>
<accession>D6W7K5</accession>
<dbReference type="HOGENOM" id="CLU_2999080_0_0_1"/>